<dbReference type="GO" id="GO:0017053">
    <property type="term" value="C:transcription repressor complex"/>
    <property type="evidence" value="ECO:0007669"/>
    <property type="project" value="InterPro"/>
</dbReference>
<dbReference type="EMBL" id="JAKOGI010000117">
    <property type="protein sequence ID" value="KAJ8443559.1"/>
    <property type="molecule type" value="Genomic_DNA"/>
</dbReference>
<feature type="region of interest" description="Disordered" evidence="3">
    <location>
        <begin position="1"/>
        <end position="38"/>
    </location>
</feature>
<feature type="region of interest" description="Disordered" evidence="3">
    <location>
        <begin position="922"/>
        <end position="941"/>
    </location>
</feature>
<dbReference type="OrthoDB" id="2339771at2759"/>
<accession>A0A9Q1KIP5</accession>
<feature type="domain" description="DIRP" evidence="5">
    <location>
        <begin position="567"/>
        <end position="668"/>
    </location>
</feature>
<keyword evidence="7" id="KW-1185">Reference proteome</keyword>
<dbReference type="GO" id="GO:0006357">
    <property type="term" value="P:regulation of transcription by RNA polymerase II"/>
    <property type="evidence" value="ECO:0007669"/>
    <property type="project" value="TreeGrafter"/>
</dbReference>
<dbReference type="Pfam" id="PF06584">
    <property type="entry name" value="DIRP"/>
    <property type="match status" value="1"/>
</dbReference>
<proteinExistence type="predicted"/>
<feature type="compositionally biased region" description="Basic and acidic residues" evidence="3">
    <location>
        <begin position="405"/>
        <end position="416"/>
    </location>
</feature>
<dbReference type="Pfam" id="PF00249">
    <property type="entry name" value="Myb_DNA-binding"/>
    <property type="match status" value="1"/>
</dbReference>
<sequence length="1009" mass="111301">MAPAKRSKSVNKGFAGAGDFSPGKDEKSKQKKRKLSNMLGSQWSKHELARFYEAYRKYGHDWKKVATFVGSRSIHMVEALYNMNRAYLSLPEGTASVAGLIAMMTDHYNVMGGNGIEKDSNEPLVMAHKLQKHPKPKSWFESPIEDWFRRQPIGSSERCISLLKLRLDGIQPFFPVRKRTPRVAVSGLDTHKNKNSRESVMDKNHDARLHGELLHRARQTPSSLQDSQSTYSEIEWAKPSEVLAGEKAISRFEIAGTKHSGIAMDEESAEDSLGSSKAKNGDLIRDSLHSTKSVVGECKKRKKKAKKEEVEPSEVELFDSFTNRGQRGQIGSEGAGAKIVSSCEGARQRNKKPMLEDEQAACDALQTLAEMSLMMPYLSAEGNGNAGESVTRLDAIVDMNSHAEATSKDERADGENKRKRKSQALKVLKAGLPSDHSRKPAKNEALADVGARSADSSGELTTVSKRHKSSVRSPDMSSGTDQQIREAEVVASSSQAPLATSTANSTRRKHHRKRDRTFLQKDRNYTHSTCSSGCSSSYQDSVQCVKEKISNCLSWRDVRKWCVYEWFYSAIDYPWFAKREFVEYLNHVGLGHIPRLTRVEWGVIRSSLGKPRRFSEHFLQEEREKLKQYRECVRTHYANLRAGVGEGLPTDLARPLSVGQQVVAIHPKTREVHNGSVLTVDHHNCLVQFNRPDLGVELVMVLLDIDCMPVNPLENVPEAMRKQNMMCDRRHLQLPKVNEQFMLTPAEHMQNLHASLASPSFTNETKVKPTCMNIYANLTSSGGIRIPSAAQSHSCSVEPVNNIKGDMRTNPGSAENLCTKILEQHAGSPNPSCWPRPAVANSVGLNGAIYSSRNSILSCQENASNVPKIVDGSRDKAKRMVDIAIKAMSFMKEGEDAYGRIGEALNAAHGVQCLATRGVSTSNSPNAAQGTLRHKNSANPCTSEPLATGDVSGIKSASDSSASDLQVPSDLIASCVATLLMIQVLLSCIQGLTKCEANFFLVLVPFSSL</sequence>
<evidence type="ECO:0000313" key="6">
    <source>
        <dbReference type="EMBL" id="KAJ8443559.1"/>
    </source>
</evidence>
<feature type="compositionally biased region" description="Polar residues" evidence="3">
    <location>
        <begin position="454"/>
        <end position="463"/>
    </location>
</feature>
<name>A0A9Q1KIP5_9CARY</name>
<feature type="domain" description="Myb-like" evidence="4">
    <location>
        <begin position="39"/>
        <end position="87"/>
    </location>
</feature>
<evidence type="ECO:0000313" key="7">
    <source>
        <dbReference type="Proteomes" id="UP001153076"/>
    </source>
</evidence>
<dbReference type="SMART" id="SM00717">
    <property type="entry name" value="SANT"/>
    <property type="match status" value="1"/>
</dbReference>
<comment type="caution">
    <text evidence="6">The sequence shown here is derived from an EMBL/GenBank/DDBJ whole genome shotgun (WGS) entry which is preliminary data.</text>
</comment>
<keyword evidence="2" id="KW-0539">Nucleus</keyword>
<evidence type="ECO:0008006" key="8">
    <source>
        <dbReference type="Google" id="ProtNLM"/>
    </source>
</evidence>
<evidence type="ECO:0000256" key="3">
    <source>
        <dbReference type="SAM" id="MobiDB-lite"/>
    </source>
</evidence>
<dbReference type="PANTHER" id="PTHR21689:SF2">
    <property type="entry name" value="PROTEIN LIN-9 HOMOLOG"/>
    <property type="match status" value="1"/>
</dbReference>
<feature type="compositionally biased region" description="Polar residues" evidence="3">
    <location>
        <begin position="491"/>
        <end position="505"/>
    </location>
</feature>
<dbReference type="GO" id="GO:0006351">
    <property type="term" value="P:DNA-templated transcription"/>
    <property type="evidence" value="ECO:0007669"/>
    <property type="project" value="InterPro"/>
</dbReference>
<dbReference type="InterPro" id="IPR009057">
    <property type="entry name" value="Homeodomain-like_sf"/>
</dbReference>
<evidence type="ECO:0000256" key="1">
    <source>
        <dbReference type="ARBA" id="ARBA00004123"/>
    </source>
</evidence>
<dbReference type="SMART" id="SM01135">
    <property type="entry name" value="DIRP"/>
    <property type="match status" value="1"/>
</dbReference>
<dbReference type="PANTHER" id="PTHR21689">
    <property type="entry name" value="LIN-9"/>
    <property type="match status" value="1"/>
</dbReference>
<dbReference type="GO" id="GO:0005654">
    <property type="term" value="C:nucleoplasm"/>
    <property type="evidence" value="ECO:0007669"/>
    <property type="project" value="TreeGrafter"/>
</dbReference>
<comment type="subcellular location">
    <subcellularLocation>
        <location evidence="1">Nucleus</location>
    </subcellularLocation>
</comment>
<dbReference type="InterPro" id="IPR033471">
    <property type="entry name" value="DIRP"/>
</dbReference>
<dbReference type="CDD" id="cd00167">
    <property type="entry name" value="SANT"/>
    <property type="match status" value="1"/>
</dbReference>
<organism evidence="6 7">
    <name type="scientific">Carnegiea gigantea</name>
    <dbReference type="NCBI Taxonomy" id="171969"/>
    <lineage>
        <taxon>Eukaryota</taxon>
        <taxon>Viridiplantae</taxon>
        <taxon>Streptophyta</taxon>
        <taxon>Embryophyta</taxon>
        <taxon>Tracheophyta</taxon>
        <taxon>Spermatophyta</taxon>
        <taxon>Magnoliopsida</taxon>
        <taxon>eudicotyledons</taxon>
        <taxon>Gunneridae</taxon>
        <taxon>Pentapetalae</taxon>
        <taxon>Caryophyllales</taxon>
        <taxon>Cactineae</taxon>
        <taxon>Cactaceae</taxon>
        <taxon>Cactoideae</taxon>
        <taxon>Echinocereeae</taxon>
        <taxon>Carnegiea</taxon>
    </lineage>
</organism>
<dbReference type="InterPro" id="IPR010561">
    <property type="entry name" value="LIN-9/ALY1"/>
</dbReference>
<feature type="compositionally biased region" description="Basic residues" evidence="3">
    <location>
        <begin position="506"/>
        <end position="515"/>
    </location>
</feature>
<reference evidence="6" key="1">
    <citation type="submission" date="2022-04" db="EMBL/GenBank/DDBJ databases">
        <title>Carnegiea gigantea Genome sequencing and assembly v2.</title>
        <authorList>
            <person name="Copetti D."/>
            <person name="Sanderson M.J."/>
            <person name="Burquez A."/>
            <person name="Wojciechowski M.F."/>
        </authorList>
    </citation>
    <scope>NUCLEOTIDE SEQUENCE</scope>
    <source>
        <strain evidence="6">SGP5-SGP5p</strain>
        <tissue evidence="6">Aerial part</tissue>
    </source>
</reference>
<evidence type="ECO:0000259" key="4">
    <source>
        <dbReference type="SMART" id="SM00717"/>
    </source>
</evidence>
<dbReference type="AlphaFoldDB" id="A0A9Q1KIP5"/>
<dbReference type="Gene3D" id="1.20.58.1880">
    <property type="match status" value="1"/>
</dbReference>
<feature type="compositionally biased region" description="Polar residues" evidence="3">
    <location>
        <begin position="471"/>
        <end position="482"/>
    </location>
</feature>
<evidence type="ECO:0000256" key="2">
    <source>
        <dbReference type="ARBA" id="ARBA00023242"/>
    </source>
</evidence>
<feature type="region of interest" description="Disordered" evidence="3">
    <location>
        <begin position="402"/>
        <end position="519"/>
    </location>
</feature>
<protein>
    <recommendedName>
        <fullName evidence="8">Always early</fullName>
    </recommendedName>
</protein>
<evidence type="ECO:0000259" key="5">
    <source>
        <dbReference type="SMART" id="SM01135"/>
    </source>
</evidence>
<dbReference type="GO" id="GO:0003677">
    <property type="term" value="F:DNA binding"/>
    <property type="evidence" value="ECO:0007669"/>
    <property type="project" value="TreeGrafter"/>
</dbReference>
<dbReference type="SUPFAM" id="SSF46689">
    <property type="entry name" value="Homeodomain-like"/>
    <property type="match status" value="1"/>
</dbReference>
<dbReference type="Proteomes" id="UP001153076">
    <property type="component" value="Unassembled WGS sequence"/>
</dbReference>
<dbReference type="InterPro" id="IPR001005">
    <property type="entry name" value="SANT/Myb"/>
</dbReference>
<dbReference type="GO" id="GO:0051726">
    <property type="term" value="P:regulation of cell cycle"/>
    <property type="evidence" value="ECO:0007669"/>
    <property type="project" value="TreeGrafter"/>
</dbReference>
<gene>
    <name evidence="6" type="ORF">Cgig2_017042</name>
</gene>